<name>A0A366LTN4_9ACTN</name>
<dbReference type="PIRSF" id="PIRSF035875">
    <property type="entry name" value="RNase_BN"/>
    <property type="match status" value="1"/>
</dbReference>
<feature type="region of interest" description="Disordered" evidence="6">
    <location>
        <begin position="299"/>
        <end position="326"/>
    </location>
</feature>
<feature type="transmembrane region" description="Helical" evidence="7">
    <location>
        <begin position="51"/>
        <end position="74"/>
    </location>
</feature>
<feature type="transmembrane region" description="Helical" evidence="7">
    <location>
        <begin position="159"/>
        <end position="182"/>
    </location>
</feature>
<feature type="transmembrane region" description="Helical" evidence="7">
    <location>
        <begin position="265"/>
        <end position="290"/>
    </location>
</feature>
<dbReference type="PANTHER" id="PTHR30213">
    <property type="entry name" value="INNER MEMBRANE PROTEIN YHJD"/>
    <property type="match status" value="1"/>
</dbReference>
<dbReference type="AlphaFoldDB" id="A0A366LTN4"/>
<dbReference type="OrthoDB" id="4127374at2"/>
<dbReference type="RefSeq" id="WP_113984198.1">
    <property type="nucleotide sequence ID" value="NZ_QMEY01000016.1"/>
</dbReference>
<evidence type="ECO:0000256" key="3">
    <source>
        <dbReference type="ARBA" id="ARBA00022692"/>
    </source>
</evidence>
<dbReference type="Proteomes" id="UP000253303">
    <property type="component" value="Unassembled WGS sequence"/>
</dbReference>
<comment type="subcellular location">
    <subcellularLocation>
        <location evidence="1">Cell membrane</location>
        <topology evidence="1">Multi-pass membrane protein</topology>
    </subcellularLocation>
</comment>
<proteinExistence type="predicted"/>
<dbReference type="GO" id="GO:0005886">
    <property type="term" value="C:plasma membrane"/>
    <property type="evidence" value="ECO:0007669"/>
    <property type="project" value="UniProtKB-SubCell"/>
</dbReference>
<feature type="transmembrane region" description="Helical" evidence="7">
    <location>
        <begin position="113"/>
        <end position="138"/>
    </location>
</feature>
<feature type="transmembrane region" description="Helical" evidence="7">
    <location>
        <begin position="238"/>
        <end position="259"/>
    </location>
</feature>
<dbReference type="InterPro" id="IPR017039">
    <property type="entry name" value="Virul_fac_BrkB"/>
</dbReference>
<protein>
    <submittedName>
        <fullName evidence="8">YihY/virulence factor BrkB family protein</fullName>
    </submittedName>
</protein>
<reference evidence="8 9" key="1">
    <citation type="submission" date="2018-06" db="EMBL/GenBank/DDBJ databases">
        <title>Sphaerisporangium craniellae sp. nov., isolated from a marine sponge in the South China Sea.</title>
        <authorList>
            <person name="Li L."/>
        </authorList>
    </citation>
    <scope>NUCLEOTIDE SEQUENCE [LARGE SCALE GENOMIC DNA]</scope>
    <source>
        <strain evidence="8 9">LHW63015</strain>
    </source>
</reference>
<evidence type="ECO:0000256" key="6">
    <source>
        <dbReference type="SAM" id="MobiDB-lite"/>
    </source>
</evidence>
<keyword evidence="2" id="KW-1003">Cell membrane</keyword>
<evidence type="ECO:0000313" key="8">
    <source>
        <dbReference type="EMBL" id="RBQ16572.1"/>
    </source>
</evidence>
<evidence type="ECO:0000313" key="9">
    <source>
        <dbReference type="Proteomes" id="UP000253303"/>
    </source>
</evidence>
<evidence type="ECO:0000256" key="4">
    <source>
        <dbReference type="ARBA" id="ARBA00022989"/>
    </source>
</evidence>
<feature type="transmembrane region" description="Helical" evidence="7">
    <location>
        <begin position="202"/>
        <end position="226"/>
    </location>
</feature>
<evidence type="ECO:0000256" key="2">
    <source>
        <dbReference type="ARBA" id="ARBA00022475"/>
    </source>
</evidence>
<dbReference type="PANTHER" id="PTHR30213:SF1">
    <property type="entry name" value="INNER MEMBRANE PROTEIN YHJD"/>
    <property type="match status" value="1"/>
</dbReference>
<sequence length="326" mass="33976">MGGLAERVSARVTAAKERGSAALRRSRVRWAWLDHLIRTVQRYQVTSGDRLAGAVTYFAFLSFFPLIALAYALLGYVVTVSPNAQQALQQAIEVQLPGLAGQLSLQDISQARVGAGIIGLLGLLYSGLGAVDALREALREVWLTTRPPLNFFLAKLRDLVALMLVGATLLISVGVGGAATGATASVADWVGLTDSPAAQAGVWAAGVVVSVAADMLVFLVVLGWLAEASQPLGVLLRGSLLGAVAFGLLKQVATLVLATTLGNPVYGTFAVVVGLLVWINLSARIVLYAAAWTATAQMGPPPEPTPVPSSSTARRTSPPERRASSA</sequence>
<comment type="caution">
    <text evidence="8">The sequence shown here is derived from an EMBL/GenBank/DDBJ whole genome shotgun (WGS) entry which is preliminary data.</text>
</comment>
<evidence type="ECO:0000256" key="7">
    <source>
        <dbReference type="SAM" id="Phobius"/>
    </source>
</evidence>
<keyword evidence="4 7" id="KW-1133">Transmembrane helix</keyword>
<gene>
    <name evidence="8" type="ORF">DP939_30145</name>
</gene>
<keyword evidence="9" id="KW-1185">Reference proteome</keyword>
<feature type="compositionally biased region" description="Basic and acidic residues" evidence="6">
    <location>
        <begin position="317"/>
        <end position="326"/>
    </location>
</feature>
<accession>A0A366LTN4</accession>
<keyword evidence="5 7" id="KW-0472">Membrane</keyword>
<evidence type="ECO:0000256" key="5">
    <source>
        <dbReference type="ARBA" id="ARBA00023136"/>
    </source>
</evidence>
<dbReference type="EMBL" id="QMEY01000016">
    <property type="protein sequence ID" value="RBQ16572.1"/>
    <property type="molecule type" value="Genomic_DNA"/>
</dbReference>
<keyword evidence="3 7" id="KW-0812">Transmembrane</keyword>
<dbReference type="Pfam" id="PF03631">
    <property type="entry name" value="Virul_fac_BrkB"/>
    <property type="match status" value="1"/>
</dbReference>
<evidence type="ECO:0000256" key="1">
    <source>
        <dbReference type="ARBA" id="ARBA00004651"/>
    </source>
</evidence>
<organism evidence="8 9">
    <name type="scientific">Spongiactinospora rosea</name>
    <dbReference type="NCBI Taxonomy" id="2248750"/>
    <lineage>
        <taxon>Bacteria</taxon>
        <taxon>Bacillati</taxon>
        <taxon>Actinomycetota</taxon>
        <taxon>Actinomycetes</taxon>
        <taxon>Streptosporangiales</taxon>
        <taxon>Streptosporangiaceae</taxon>
        <taxon>Spongiactinospora</taxon>
    </lineage>
</organism>